<gene>
    <name evidence="5" type="primary">Dsim\GD24026</name>
    <name evidence="5" type="ORF">Dsimw501_GD24026</name>
</gene>
<dbReference type="OrthoDB" id="190375at2759"/>
<name>A0A0J9R2Y7_DROSI</name>
<dbReference type="GO" id="GO:0005737">
    <property type="term" value="C:cytoplasm"/>
    <property type="evidence" value="ECO:0007669"/>
    <property type="project" value="UniProtKB-SubCell"/>
</dbReference>
<comment type="subcellular location">
    <subcellularLocation>
        <location evidence="1">Cytoplasm</location>
    </subcellularLocation>
</comment>
<dbReference type="Bgee" id="FBgn0195385">
    <property type="expression patterns" value="Expressed in male reproductive system and 2 other cell types or tissues"/>
</dbReference>
<dbReference type="GO" id="GO:0000278">
    <property type="term" value="P:mitotic cell cycle"/>
    <property type="evidence" value="ECO:0007669"/>
    <property type="project" value="TreeGrafter"/>
</dbReference>
<keyword evidence="2" id="KW-0963">Cytoplasm</keyword>
<dbReference type="InterPro" id="IPR000048">
    <property type="entry name" value="IQ_motif_EF-hand-BS"/>
</dbReference>
<sequence>MISFGSPETTMEDDEDPSYESYFDEENMESFIRPLAAKLTWTTEHLIDYKMFIAARRIQSFWRGYRVRKLLHLRWQAATAIQRWWRGFRTRHILCDKVERQLQGMIHEHFHREAIRIQALFRGWWVRKFIHDVRNLHRMQSTAAEDLINCIIHELHHIRKTDSIPGVISLRNSVCRSKVEKLLTTMIFRFHNGRVLSMVANKMSQKEEYRRYFRDARFVTQVPYSGPNFDGLCYVRKDDPSVLKEVPKDLRYSEIVTEYEESQLHEHLRETHLRFDLRKVQRQIDHINSQELQLKCKFCADVIERMRKWTIWDSISGNHKQNIYKIRNNTQVFFRRAEHLMSDFCESKAKDSYHVLSLSSST</sequence>
<reference evidence="5" key="1">
    <citation type="journal article" date="2013" name="Genome Res.">
        <title>A second-generation assembly of the Drosophila simulans genome provides new insights into patterns of lineage-specific divergence.</title>
        <authorList>
            <person name="Hu T.T."/>
            <person name="Eisen M.B."/>
            <person name="Thornton K.R."/>
            <person name="Andolfatto P."/>
        </authorList>
    </citation>
    <scope>NUCLEOTIDE SEQUENCE [LARGE SCALE GENOMIC DNA]</scope>
    <source>
        <strain evidence="5">W501</strain>
    </source>
</reference>
<dbReference type="InterPro" id="IPR051185">
    <property type="entry name" value="ASPM"/>
</dbReference>
<reference evidence="5" key="3">
    <citation type="submission" date="2015-04" db="EMBL/GenBank/DDBJ databases">
        <authorList>
            <consortium name="FlyBase"/>
        </authorList>
    </citation>
    <scope>NUCLEOTIDE SEQUENCE</scope>
    <source>
        <strain evidence="5">W501</strain>
    </source>
</reference>
<dbReference type="PANTHER" id="PTHR22706:SF1">
    <property type="entry name" value="ASSEMBLY FACTOR FOR SPINDLE MICROTUBULES"/>
    <property type="match status" value="1"/>
</dbReference>
<protein>
    <submittedName>
        <fullName evidence="5">Uncharacterized protein, isoform A</fullName>
    </submittedName>
</protein>
<dbReference type="GO" id="GO:0005516">
    <property type="term" value="F:calmodulin binding"/>
    <property type="evidence" value="ECO:0007669"/>
    <property type="project" value="UniProtKB-KW"/>
</dbReference>
<organism evidence="5">
    <name type="scientific">Drosophila simulans</name>
    <name type="common">Fruit fly</name>
    <dbReference type="NCBI Taxonomy" id="7240"/>
    <lineage>
        <taxon>Eukaryota</taxon>
        <taxon>Metazoa</taxon>
        <taxon>Ecdysozoa</taxon>
        <taxon>Arthropoda</taxon>
        <taxon>Hexapoda</taxon>
        <taxon>Insecta</taxon>
        <taxon>Pterygota</taxon>
        <taxon>Neoptera</taxon>
        <taxon>Endopterygota</taxon>
        <taxon>Diptera</taxon>
        <taxon>Brachycera</taxon>
        <taxon>Muscomorpha</taxon>
        <taxon>Ephydroidea</taxon>
        <taxon>Drosophilidae</taxon>
        <taxon>Drosophila</taxon>
        <taxon>Sophophora</taxon>
    </lineage>
</organism>
<evidence type="ECO:0000313" key="5">
    <source>
        <dbReference type="EMBL" id="KMY90423.1"/>
    </source>
</evidence>
<dbReference type="Proteomes" id="UP000035880">
    <property type="component" value="Chromosome 2L"/>
</dbReference>
<accession>A0A0J9R2Y7</accession>
<dbReference type="CDD" id="cd23767">
    <property type="entry name" value="IQCD"/>
    <property type="match status" value="3"/>
</dbReference>
<keyword evidence="4" id="KW-0112">Calmodulin-binding</keyword>
<dbReference type="Gene3D" id="1.20.5.190">
    <property type="match status" value="1"/>
</dbReference>
<evidence type="ECO:0000256" key="4">
    <source>
        <dbReference type="ARBA" id="ARBA00022860"/>
    </source>
</evidence>
<evidence type="ECO:0000256" key="2">
    <source>
        <dbReference type="ARBA" id="ARBA00022490"/>
    </source>
</evidence>
<dbReference type="KEGG" id="dsi:Dsimw501_GD24026"/>
<dbReference type="GO" id="GO:0007051">
    <property type="term" value="P:spindle organization"/>
    <property type="evidence" value="ECO:0007669"/>
    <property type="project" value="TreeGrafter"/>
</dbReference>
<evidence type="ECO:0000256" key="3">
    <source>
        <dbReference type="ARBA" id="ARBA00022737"/>
    </source>
</evidence>
<reference evidence="5" key="2">
    <citation type="submission" date="2014-06" db="EMBL/GenBank/DDBJ databases">
        <authorList>
            <person name="Hu T."/>
            <person name="Eisen M.B."/>
            <person name="Thornton K.R."/>
            <person name="Andolfatto P."/>
        </authorList>
    </citation>
    <scope>NUCLEOTIDE SEQUENCE</scope>
    <source>
        <strain evidence="5">W501</strain>
    </source>
</reference>
<dbReference type="GO" id="GO:0051295">
    <property type="term" value="P:establishment of meiotic spindle localization"/>
    <property type="evidence" value="ECO:0007669"/>
    <property type="project" value="TreeGrafter"/>
</dbReference>
<keyword evidence="3" id="KW-0677">Repeat</keyword>
<dbReference type="AlphaFoldDB" id="A0A0J9R2Y7"/>
<proteinExistence type="predicted"/>
<dbReference type="EMBL" id="CM002910">
    <property type="protein sequence ID" value="KMY90423.1"/>
    <property type="molecule type" value="Genomic_DNA"/>
</dbReference>
<evidence type="ECO:0000256" key="1">
    <source>
        <dbReference type="ARBA" id="ARBA00004496"/>
    </source>
</evidence>
<dbReference type="PROSITE" id="PS50096">
    <property type="entry name" value="IQ"/>
    <property type="match status" value="2"/>
</dbReference>
<dbReference type="Pfam" id="PF00612">
    <property type="entry name" value="IQ"/>
    <property type="match status" value="3"/>
</dbReference>
<dbReference type="GO" id="GO:0000922">
    <property type="term" value="C:spindle pole"/>
    <property type="evidence" value="ECO:0007669"/>
    <property type="project" value="TreeGrafter"/>
</dbReference>
<dbReference type="PANTHER" id="PTHR22706">
    <property type="entry name" value="ASSEMBLY FACTOR FOR SPINDLE MICROTUBULES"/>
    <property type="match status" value="1"/>
</dbReference>
<dbReference type="SMART" id="SM00015">
    <property type="entry name" value="IQ"/>
    <property type="match status" value="3"/>
</dbReference>